<evidence type="ECO:0000259" key="3">
    <source>
        <dbReference type="PROSITE" id="PS50930"/>
    </source>
</evidence>
<dbReference type="Pfam" id="PF04397">
    <property type="entry name" value="LytTR"/>
    <property type="match status" value="1"/>
</dbReference>
<keyword evidence="5" id="KW-1185">Reference proteome</keyword>
<evidence type="ECO:0000259" key="2">
    <source>
        <dbReference type="PROSITE" id="PS50110"/>
    </source>
</evidence>
<feature type="domain" description="HTH LytTR-type" evidence="3">
    <location>
        <begin position="132"/>
        <end position="230"/>
    </location>
</feature>
<dbReference type="CDD" id="cd17534">
    <property type="entry name" value="REC_DC-like"/>
    <property type="match status" value="1"/>
</dbReference>
<dbReference type="RefSeq" id="WP_395417170.1">
    <property type="nucleotide sequence ID" value="NZ_JBIPKE010000015.1"/>
</dbReference>
<dbReference type="PROSITE" id="PS50110">
    <property type="entry name" value="RESPONSE_REGULATORY"/>
    <property type="match status" value="1"/>
</dbReference>
<protein>
    <submittedName>
        <fullName evidence="4">LytR/AlgR family response regulator transcription factor</fullName>
    </submittedName>
</protein>
<dbReference type="Proteomes" id="UP001610063">
    <property type="component" value="Unassembled WGS sequence"/>
</dbReference>
<name>A0ABW7N7T1_9BACT</name>
<dbReference type="PANTHER" id="PTHR37299:SF1">
    <property type="entry name" value="STAGE 0 SPORULATION PROTEIN A HOMOLOG"/>
    <property type="match status" value="1"/>
</dbReference>
<evidence type="ECO:0000256" key="1">
    <source>
        <dbReference type="PROSITE-ProRule" id="PRU00169"/>
    </source>
</evidence>
<dbReference type="PANTHER" id="PTHR37299">
    <property type="entry name" value="TRANSCRIPTIONAL REGULATOR-RELATED"/>
    <property type="match status" value="1"/>
</dbReference>
<sequence>MKRKFNILIVEDELMIAEMTREMLLDLKYSVVGIAKDHDAAIDYLAKSEDIDLVILDINLGREKTGIDIAEVIQDQYEIPFIYLTSYSDPKTIKKAAQTSPAAYLLKPFIKSDLYTTIEIIIARNLKSEGTILIKDGDLNVKLKTRDIHYIMSDNNYLEVFTLRKKYIVRNSLDGFLEELNDSNFIRIHRSYAANILKIEAVNGQYVLVGEAKLPLSRTHKQEVIDLFMSR</sequence>
<keyword evidence="1" id="KW-0597">Phosphoprotein</keyword>
<dbReference type="Gene3D" id="3.40.50.2300">
    <property type="match status" value="1"/>
</dbReference>
<accession>A0ABW7N7T1</accession>
<dbReference type="Pfam" id="PF00072">
    <property type="entry name" value="Response_reg"/>
    <property type="match status" value="1"/>
</dbReference>
<dbReference type="InterPro" id="IPR001789">
    <property type="entry name" value="Sig_transdc_resp-reg_receiver"/>
</dbReference>
<dbReference type="Gene3D" id="2.40.50.1020">
    <property type="entry name" value="LytTr DNA-binding domain"/>
    <property type="match status" value="1"/>
</dbReference>
<evidence type="ECO:0000313" key="5">
    <source>
        <dbReference type="Proteomes" id="UP001610063"/>
    </source>
</evidence>
<gene>
    <name evidence="4" type="ORF">ACHKAR_09235</name>
</gene>
<dbReference type="PROSITE" id="PS50930">
    <property type="entry name" value="HTH_LYTTR"/>
    <property type="match status" value="1"/>
</dbReference>
<dbReference type="InterPro" id="IPR011006">
    <property type="entry name" value="CheY-like_superfamily"/>
</dbReference>
<feature type="domain" description="Response regulatory" evidence="2">
    <location>
        <begin position="6"/>
        <end position="122"/>
    </location>
</feature>
<dbReference type="EMBL" id="JBIPKE010000015">
    <property type="protein sequence ID" value="MFH6983621.1"/>
    <property type="molecule type" value="Genomic_DNA"/>
</dbReference>
<dbReference type="SUPFAM" id="SSF52172">
    <property type="entry name" value="CheY-like"/>
    <property type="match status" value="1"/>
</dbReference>
<dbReference type="InterPro" id="IPR046947">
    <property type="entry name" value="LytR-like"/>
</dbReference>
<dbReference type="SMART" id="SM00850">
    <property type="entry name" value="LytTR"/>
    <property type="match status" value="1"/>
</dbReference>
<organism evidence="4 5">
    <name type="scientific">Marinoscillum luteum</name>
    <dbReference type="NCBI Taxonomy" id="861051"/>
    <lineage>
        <taxon>Bacteria</taxon>
        <taxon>Pseudomonadati</taxon>
        <taxon>Bacteroidota</taxon>
        <taxon>Cytophagia</taxon>
        <taxon>Cytophagales</taxon>
        <taxon>Reichenbachiellaceae</taxon>
        <taxon>Marinoscillum</taxon>
    </lineage>
</organism>
<dbReference type="SMART" id="SM00448">
    <property type="entry name" value="REC"/>
    <property type="match status" value="1"/>
</dbReference>
<comment type="caution">
    <text evidence="4">The sequence shown here is derived from an EMBL/GenBank/DDBJ whole genome shotgun (WGS) entry which is preliminary data.</text>
</comment>
<proteinExistence type="predicted"/>
<reference evidence="4 5" key="1">
    <citation type="journal article" date="2013" name="Int. J. Syst. Evol. Microbiol.">
        <title>Marinoscillum luteum sp. nov., isolated from marine sediment.</title>
        <authorList>
            <person name="Cha I.T."/>
            <person name="Park S.J."/>
            <person name="Kim S.J."/>
            <person name="Kim J.G."/>
            <person name="Jung M.Y."/>
            <person name="Shin K.S."/>
            <person name="Kwon K.K."/>
            <person name="Yang S.H."/>
            <person name="Seo Y.S."/>
            <person name="Rhee S.K."/>
        </authorList>
    </citation>
    <scope>NUCLEOTIDE SEQUENCE [LARGE SCALE GENOMIC DNA]</scope>
    <source>
        <strain evidence="4 5">KCTC 23939</strain>
    </source>
</reference>
<evidence type="ECO:0000313" key="4">
    <source>
        <dbReference type="EMBL" id="MFH6983621.1"/>
    </source>
</evidence>
<feature type="modified residue" description="4-aspartylphosphate" evidence="1">
    <location>
        <position position="57"/>
    </location>
</feature>
<dbReference type="InterPro" id="IPR007492">
    <property type="entry name" value="LytTR_DNA-bd_dom"/>
</dbReference>